<evidence type="ECO:0000313" key="2">
    <source>
        <dbReference type="EMBL" id="MDR6940906.1"/>
    </source>
</evidence>
<feature type="transmembrane region" description="Helical" evidence="1">
    <location>
        <begin position="692"/>
        <end position="709"/>
    </location>
</feature>
<feature type="transmembrane region" description="Helical" evidence="1">
    <location>
        <begin position="759"/>
        <end position="779"/>
    </location>
</feature>
<evidence type="ECO:0008006" key="4">
    <source>
        <dbReference type="Google" id="ProtNLM"/>
    </source>
</evidence>
<dbReference type="Proteomes" id="UP001247620">
    <property type="component" value="Unassembled WGS sequence"/>
</dbReference>
<organism evidence="2 3">
    <name type="scientific">Mucilaginibacter pocheonensis</name>
    <dbReference type="NCBI Taxonomy" id="398050"/>
    <lineage>
        <taxon>Bacteria</taxon>
        <taxon>Pseudomonadati</taxon>
        <taxon>Bacteroidota</taxon>
        <taxon>Sphingobacteriia</taxon>
        <taxon>Sphingobacteriales</taxon>
        <taxon>Sphingobacteriaceae</taxon>
        <taxon>Mucilaginibacter</taxon>
    </lineage>
</organism>
<name>A0ABU1T7Q6_9SPHI</name>
<gene>
    <name evidence="2" type="ORF">J2W55_000734</name>
</gene>
<feature type="transmembrane region" description="Helical" evidence="1">
    <location>
        <begin position="653"/>
        <end position="672"/>
    </location>
</feature>
<evidence type="ECO:0000313" key="3">
    <source>
        <dbReference type="Proteomes" id="UP001247620"/>
    </source>
</evidence>
<protein>
    <recommendedName>
        <fullName evidence="4">Cache domain-containing protein</fullName>
    </recommendedName>
</protein>
<feature type="transmembrane region" description="Helical" evidence="1">
    <location>
        <begin position="12"/>
        <end position="33"/>
    </location>
</feature>
<feature type="transmembrane region" description="Helical" evidence="1">
    <location>
        <begin position="246"/>
        <end position="264"/>
    </location>
</feature>
<comment type="caution">
    <text evidence="2">The sequence shown here is derived from an EMBL/GenBank/DDBJ whole genome shotgun (WGS) entry which is preliminary data.</text>
</comment>
<keyword evidence="3" id="KW-1185">Reference proteome</keyword>
<feature type="transmembrane region" description="Helical" evidence="1">
    <location>
        <begin position="1291"/>
        <end position="1307"/>
    </location>
</feature>
<dbReference type="RefSeq" id="WP_310092086.1">
    <property type="nucleotide sequence ID" value="NZ_JAVDUU010000001.1"/>
</dbReference>
<keyword evidence="1" id="KW-0472">Membrane</keyword>
<feature type="transmembrane region" description="Helical" evidence="1">
    <location>
        <begin position="923"/>
        <end position="944"/>
    </location>
</feature>
<keyword evidence="1" id="KW-0812">Transmembrane</keyword>
<reference evidence="2 3" key="1">
    <citation type="submission" date="2023-07" db="EMBL/GenBank/DDBJ databases">
        <title>Sorghum-associated microbial communities from plants grown in Nebraska, USA.</title>
        <authorList>
            <person name="Schachtman D."/>
        </authorList>
    </citation>
    <scope>NUCLEOTIDE SEQUENCE [LARGE SCALE GENOMIC DNA]</scope>
    <source>
        <strain evidence="2 3">3262</strain>
    </source>
</reference>
<feature type="transmembrane region" description="Helical" evidence="1">
    <location>
        <begin position="1313"/>
        <end position="1331"/>
    </location>
</feature>
<dbReference type="EMBL" id="JAVDUU010000001">
    <property type="protein sequence ID" value="MDR6940906.1"/>
    <property type="molecule type" value="Genomic_DNA"/>
</dbReference>
<feature type="transmembrane region" description="Helical" evidence="1">
    <location>
        <begin position="578"/>
        <end position="601"/>
    </location>
</feature>
<keyword evidence="1" id="KW-1133">Transmembrane helix</keyword>
<feature type="transmembrane region" description="Helical" evidence="1">
    <location>
        <begin position="627"/>
        <end position="647"/>
    </location>
</feature>
<accession>A0ABU1T7Q6</accession>
<sequence length="1342" mass="154636">MKSFFSFNKNQVVVLVTVLFVIILGSLYFFIYIPNNQKRLEEQRFRCLQNIEKNIYAKINNSIALLNNILITHERNSPAYDTSRLNKYIANYPRKNFILLPVEKMTPAKNGKPFSDSISVINFNRKELIIYLRKGQYQAGLKYTISQFIEQLLVRKIFDEYILLKDGKIIYQTFPSGVTAIAIDSLQTDKSTFLKKGHVKGTHMSGIDYKLFAQQLSLNEDSVLTMAGLLTNSNYKFERTKLPQNIVLLLLISAMGVIVAMPWIKLYQMGNQDRLTVMDGMFSFAVSMLLMSLIFFSFFKYNTFFKPVMSYSEIVKKNLADKIEERYTAELNKTYNLLNKLDTLRRDSKLTFDLKNLGKKNVAKTDSDSPRLNNQYGKTLDSVFQVFDLNKVYWIQANGLEVNNWSALYDSSPSGNFGERDYFKSVVAGKTYFMANQLNKPYYVDQIVSWTSGKFTTVISIPSVNKDALVAAITVNLKCLKQPVLPKGLFYCIVNAQGSVLYHSDTTKNLNENFLSEVLDKQKLNGLITSQGSDFFEARYSGDDYNFYARPIQNLPYYVLVFESTSFKNMRDIKIFSFSFYMLIVFFLILIIQLLLIFILCRKQSFFEKQYFDISWIRPDSRYHHQYNLAIVLNSINILLLIIFYNITSFLQFFFILLFSATAVTLFLNILYSDSYKKLEPLKYSEKRKGNAALLTIIIVINFIALIMIQSQALLFLLFEAILISISWAFVKISVRLFGGLRRIKHRLSAGSWDFSSSYSLMIVTRLIITSGIPVALFYTSSYNYNERLTSRYRHTFFMQEVVKKLSTPNNSSLIKLKNVYADDVWIKDISINSKALPKQEPSYAGIKTAWLFNNMSYNNLDKSSIDEFYNNHPGNSLIFNSLFDNKPASTSYLLPSGRYLTLTSARLNYMLPHILPLTNYGIMYWFLFITSLFIFWRILHLIIRKLFALNLPKESGWQDIDQVLITHSKLNSLLFIIGSPGSGKLEKIKQLIADKKIYGKDGKIAVLNENDNSLGNVLIVDMIFIPDNEEALKTNCDWINIAKLALNGDFSLIIVNHFEYDIQSALTNSIKLNFLENLLQKNRGKIFITSTVHPVNFLESLNERTLRQSDGRKPEHDLERWHVLLGHFKIIIDRLVTSNLPISDDLAVWKKVLLQETSHTHFLNKMQEPLVTMLEKLDETKPHYLDGDSLAFKMQVTSHYFYMYIWQSLTKEEKFLLYDLAEDSLVNSYDDYNLTMLVSKGLIIRKNGALHLFNKGFRNFILTAIGTSEAMLIRKQITDNGNWNKLKTPLMILIVAVLAFLFASQQETYSTIITYLGVLTAALPAVLKFVTMFESNGQKAA</sequence>
<evidence type="ECO:0000256" key="1">
    <source>
        <dbReference type="SAM" id="Phobius"/>
    </source>
</evidence>
<feature type="transmembrane region" description="Helical" evidence="1">
    <location>
        <begin position="276"/>
        <end position="299"/>
    </location>
</feature>
<feature type="transmembrane region" description="Helical" evidence="1">
    <location>
        <begin position="715"/>
        <end position="738"/>
    </location>
</feature>
<dbReference type="Gene3D" id="3.30.450.20">
    <property type="entry name" value="PAS domain"/>
    <property type="match status" value="1"/>
</dbReference>
<proteinExistence type="predicted"/>